<evidence type="ECO:0000313" key="2">
    <source>
        <dbReference type="Proteomes" id="UP001165089"/>
    </source>
</evidence>
<dbReference type="RefSeq" id="WP_285722594.1">
    <property type="nucleotide sequence ID" value="NZ_BSDD01000001.1"/>
</dbReference>
<accession>A0ABQ5Q3B1</accession>
<sequence length="85" mass="9448">MDHITTKDPSAGGSWLLILGCPWAQKHLLFDRARNVSGPSFADCASCEHQIGDYFEQRELEEGWIARTFPEFLECGYGQADQAAG</sequence>
<evidence type="ECO:0000313" key="1">
    <source>
        <dbReference type="EMBL" id="GLH68926.1"/>
    </source>
</evidence>
<proteinExistence type="predicted"/>
<reference evidence="1 2" key="1">
    <citation type="journal article" date="2023" name="Antonie Van Leeuwenhoek">
        <title>Mesoterricola silvestris gen. nov., sp. nov., Mesoterricola sediminis sp. nov., Geothrix oryzae sp. nov., Geothrix edaphica sp. nov., Geothrix rubra sp. nov., and Geothrix limicola sp. nov., six novel members of Acidobacteriota isolated from soils.</title>
        <authorList>
            <person name="Itoh H."/>
            <person name="Sugisawa Y."/>
            <person name="Mise K."/>
            <person name="Xu Z."/>
            <person name="Kuniyasu M."/>
            <person name="Ushijima N."/>
            <person name="Kawano K."/>
            <person name="Kobayashi E."/>
            <person name="Shiratori Y."/>
            <person name="Masuda Y."/>
            <person name="Senoo K."/>
        </authorList>
    </citation>
    <scope>NUCLEOTIDE SEQUENCE [LARGE SCALE GENOMIC DNA]</scope>
    <source>
        <strain evidence="1 2">Red803</strain>
    </source>
</reference>
<keyword evidence="2" id="KW-1185">Reference proteome</keyword>
<dbReference type="PROSITE" id="PS51257">
    <property type="entry name" value="PROKAR_LIPOPROTEIN"/>
    <property type="match status" value="1"/>
</dbReference>
<dbReference type="Proteomes" id="UP001165089">
    <property type="component" value="Unassembled WGS sequence"/>
</dbReference>
<comment type="caution">
    <text evidence="1">The sequence shown here is derived from an EMBL/GenBank/DDBJ whole genome shotgun (WGS) entry which is preliminary data.</text>
</comment>
<protein>
    <submittedName>
        <fullName evidence="1">Uncharacterized protein</fullName>
    </submittedName>
</protein>
<name>A0ABQ5Q3B1_9BACT</name>
<dbReference type="EMBL" id="BSDD01000001">
    <property type="protein sequence ID" value="GLH68926.1"/>
    <property type="molecule type" value="Genomic_DNA"/>
</dbReference>
<gene>
    <name evidence="1" type="ORF">GETHPA_04590</name>
</gene>
<organism evidence="1 2">
    <name type="scientific">Geothrix rubra</name>
    <dbReference type="NCBI Taxonomy" id="2927977"/>
    <lineage>
        <taxon>Bacteria</taxon>
        <taxon>Pseudomonadati</taxon>
        <taxon>Acidobacteriota</taxon>
        <taxon>Holophagae</taxon>
        <taxon>Holophagales</taxon>
        <taxon>Holophagaceae</taxon>
        <taxon>Geothrix</taxon>
    </lineage>
</organism>